<dbReference type="GeneTree" id="ENSGT00940000165023"/>
<accession>A0A8C5QKS0</accession>
<dbReference type="PROSITE" id="PS50878">
    <property type="entry name" value="RT_POL"/>
    <property type="match status" value="1"/>
</dbReference>
<name>A0A8C5QKS0_9ANUR</name>
<dbReference type="Proteomes" id="UP000694569">
    <property type="component" value="Unplaced"/>
</dbReference>
<dbReference type="Pfam" id="PF00078">
    <property type="entry name" value="RVT_1"/>
    <property type="match status" value="1"/>
</dbReference>
<reference evidence="2" key="2">
    <citation type="submission" date="2025-09" db="UniProtKB">
        <authorList>
            <consortium name="Ensembl"/>
        </authorList>
    </citation>
    <scope>IDENTIFICATION</scope>
</reference>
<dbReference type="PANTHER" id="PTHR31635:SF196">
    <property type="entry name" value="REVERSE TRANSCRIPTASE DOMAIN-CONTAINING PROTEIN-RELATED"/>
    <property type="match status" value="1"/>
</dbReference>
<dbReference type="CDD" id="cd01650">
    <property type="entry name" value="RT_nLTR_like"/>
    <property type="match status" value="1"/>
</dbReference>
<dbReference type="AlphaFoldDB" id="A0A8C5QKS0"/>
<organism evidence="2 3">
    <name type="scientific">Leptobrachium leishanense</name>
    <name type="common">Leishan spiny toad</name>
    <dbReference type="NCBI Taxonomy" id="445787"/>
    <lineage>
        <taxon>Eukaryota</taxon>
        <taxon>Metazoa</taxon>
        <taxon>Chordata</taxon>
        <taxon>Craniata</taxon>
        <taxon>Vertebrata</taxon>
        <taxon>Euteleostomi</taxon>
        <taxon>Amphibia</taxon>
        <taxon>Batrachia</taxon>
        <taxon>Anura</taxon>
        <taxon>Pelobatoidea</taxon>
        <taxon>Megophryidae</taxon>
        <taxon>Leptobrachium</taxon>
    </lineage>
</organism>
<dbReference type="PANTHER" id="PTHR31635">
    <property type="entry name" value="REVERSE TRANSCRIPTASE DOMAIN-CONTAINING PROTEIN-RELATED"/>
    <property type="match status" value="1"/>
</dbReference>
<reference evidence="2" key="1">
    <citation type="submission" date="2025-08" db="UniProtKB">
        <authorList>
            <consortium name="Ensembl"/>
        </authorList>
    </citation>
    <scope>IDENTIFICATION</scope>
</reference>
<protein>
    <recommendedName>
        <fullName evidence="1">Reverse transcriptase domain-containing protein</fullName>
    </recommendedName>
</protein>
<dbReference type="InterPro" id="IPR043502">
    <property type="entry name" value="DNA/RNA_pol_sf"/>
</dbReference>
<keyword evidence="3" id="KW-1185">Reference proteome</keyword>
<sequence>MAKMMAMRLSPFLPSLIHPDQVGFTHQRGARDNTYRAVNLIHRAHTARTPMVLLSVDAEKAFDRVDWTFMKAVLERFGLGPRWLTWISALYNNPSAVLRINGVLSTPIGISNGTRQGCPLSPLLFIMTLEPLLQRIRDNDDIRGVTLPFHQYKVSAFADDIFLTLLDPVRSTEAFLKEVETYSGVSNFKINTDKCEMMGVGISLLTKKELQRLAPFSWPDRAIQYLGIQLPSDLTSLFDLNYVPLINRITRDLKEWRKPQFSWFGRINILKMTVLPKFLYLFQTIPITIPSSIFSSLKTIFLKFIWGDNRPRIAYDVLVRPKSGGGLGLPHLELYYDAALLTRLSDWSMSPPHKLWVHLEQLFITVPIVSAPWQTVPLETLVPIPHPTIHSTLKRWRKHRTLLGLSPLPSLLTPITHNPDFLPGRAHSFLGLDWDGPYVPLQACVGPGGLISLMDLLGDQLPTPLRQYNYLQLQHFINTQILKTGVTIPTTLTTFETICTSDPPPPHLLSYIYSLLLSARFKALPSYTIKWSSELPRPLTPEEWSTAFQVTFHSSRALTVQETNYKLLSRWYLTPTRLHAIYPDVSPDCWRCQGHRGTFLHIWWDCPIIRSFWEVVWTYIKEVTDLDLPFHPMVALLHVIPLSVDKYVKSVAVHLLNAARALIPRYWKQTSPPTIFDWIDRVEYVRELEELHYTLEQDFDTYFRTWYWWTEFSSKHKRTTRKALTPTLS</sequence>
<evidence type="ECO:0000259" key="1">
    <source>
        <dbReference type="PROSITE" id="PS50878"/>
    </source>
</evidence>
<feature type="domain" description="Reverse transcriptase" evidence="1">
    <location>
        <begin position="1"/>
        <end position="230"/>
    </location>
</feature>
<evidence type="ECO:0000313" key="2">
    <source>
        <dbReference type="Ensembl" id="ENSLLEP00000038957.1"/>
    </source>
</evidence>
<dbReference type="SUPFAM" id="SSF56672">
    <property type="entry name" value="DNA/RNA polymerases"/>
    <property type="match status" value="1"/>
</dbReference>
<proteinExistence type="predicted"/>
<dbReference type="InterPro" id="IPR000477">
    <property type="entry name" value="RT_dom"/>
</dbReference>
<dbReference type="OrthoDB" id="9902985at2759"/>
<dbReference type="Ensembl" id="ENSLLET00000040507.1">
    <property type="protein sequence ID" value="ENSLLEP00000038957.1"/>
    <property type="gene ID" value="ENSLLEG00000024734.1"/>
</dbReference>
<evidence type="ECO:0000313" key="3">
    <source>
        <dbReference type="Proteomes" id="UP000694569"/>
    </source>
</evidence>